<protein>
    <submittedName>
        <fullName evidence="7">MFS transporter</fullName>
    </submittedName>
</protein>
<feature type="transmembrane region" description="Helical" evidence="6">
    <location>
        <begin position="106"/>
        <end position="129"/>
    </location>
</feature>
<dbReference type="InterPro" id="IPR011701">
    <property type="entry name" value="MFS"/>
</dbReference>
<feature type="transmembrane region" description="Helical" evidence="6">
    <location>
        <begin position="332"/>
        <end position="348"/>
    </location>
</feature>
<keyword evidence="2" id="KW-0813">Transport</keyword>
<evidence type="ECO:0000313" key="8">
    <source>
        <dbReference type="Proteomes" id="UP000831460"/>
    </source>
</evidence>
<dbReference type="Proteomes" id="UP000831460">
    <property type="component" value="Chromosome"/>
</dbReference>
<feature type="transmembrane region" description="Helical" evidence="6">
    <location>
        <begin position="386"/>
        <end position="406"/>
    </location>
</feature>
<evidence type="ECO:0000256" key="6">
    <source>
        <dbReference type="SAM" id="Phobius"/>
    </source>
</evidence>
<gene>
    <name evidence="7" type="ORF">MTP09_04190</name>
</gene>
<feature type="transmembrane region" description="Helical" evidence="6">
    <location>
        <begin position="354"/>
        <end position="374"/>
    </location>
</feature>
<keyword evidence="3 6" id="KW-0812">Transmembrane</keyword>
<reference evidence="7 8" key="1">
    <citation type="submission" date="2022-03" db="EMBL/GenBank/DDBJ databases">
        <title>Chryseobacterium sp. isolated from particulate matters in swine house.</title>
        <authorList>
            <person name="Won M."/>
            <person name="Kim S.-J."/>
            <person name="Kwon S.-W."/>
        </authorList>
    </citation>
    <scope>NUCLEOTIDE SEQUENCE [LARGE SCALE GENOMIC DNA]</scope>
    <source>
        <strain evidence="7 8">SC2-2</strain>
    </source>
</reference>
<feature type="transmembrane region" description="Helical" evidence="6">
    <location>
        <begin position="259"/>
        <end position="283"/>
    </location>
</feature>
<keyword evidence="5 6" id="KW-0472">Membrane</keyword>
<keyword evidence="4 6" id="KW-1133">Transmembrane helix</keyword>
<evidence type="ECO:0000256" key="5">
    <source>
        <dbReference type="ARBA" id="ARBA00023136"/>
    </source>
</evidence>
<sequence>MAKKIKPNLSLAQIINMSMGFLGIQMAFGLQNGNASRILQNFGADVHHLSWFWIVAPLTGLIVQPIIGHLGDHTWSEKWGRRKPYFLIGALATAIGLAFLPNSASVSVFLAGGVLVFAVLFLAMMDASINVAMEPFRALVGDMLPKHQGTIGFSVQTILIGIGAVIGSNMPAWLTKLGVSNVAAEGFVPDSVIYSFYLGAAILLLTILYTVLTTKEYSPKDFAEFSEEEPHEVKPRFTDILKDFANIPSLMKSLGVVQFFSWFALFTMWVYTTSSIATHHFGLSPDDAKSEQFNNAGNLVGELFGYYNLFSIGFAFLLIPLAKKIGKKQTHALALFAGGLGLISLYFIKDTSLLWIPMIGVGFAWASILAMPYAMLINALPLKKMGVYMGIFNFFIVLPQIVNALFGGPIVHSVFGNYAIGYVVLGGVSMIIAGIISLTLKGVGKDDDAQQNIEGSVQVEKYA</sequence>
<evidence type="ECO:0000256" key="3">
    <source>
        <dbReference type="ARBA" id="ARBA00022692"/>
    </source>
</evidence>
<dbReference type="PANTHER" id="PTHR19432:SF35">
    <property type="entry name" value="SOLUTE CARRIER FAMILY 45 MEMBER 3 ISOFORM X1"/>
    <property type="match status" value="1"/>
</dbReference>
<dbReference type="Gene3D" id="1.20.1250.20">
    <property type="entry name" value="MFS general substrate transporter like domains"/>
    <property type="match status" value="1"/>
</dbReference>
<keyword evidence="8" id="KW-1185">Reference proteome</keyword>
<dbReference type="RefSeq" id="WP_243550753.1">
    <property type="nucleotide sequence ID" value="NZ_CP094532.1"/>
</dbReference>
<proteinExistence type="predicted"/>
<dbReference type="SUPFAM" id="SSF103473">
    <property type="entry name" value="MFS general substrate transporter"/>
    <property type="match status" value="1"/>
</dbReference>
<evidence type="ECO:0000313" key="7">
    <source>
        <dbReference type="EMBL" id="UOE41842.1"/>
    </source>
</evidence>
<evidence type="ECO:0000256" key="2">
    <source>
        <dbReference type="ARBA" id="ARBA00022448"/>
    </source>
</evidence>
<feature type="transmembrane region" description="Helical" evidence="6">
    <location>
        <begin position="303"/>
        <end position="320"/>
    </location>
</feature>
<feature type="transmembrane region" description="Helical" evidence="6">
    <location>
        <begin position="12"/>
        <end position="30"/>
    </location>
</feature>
<feature type="transmembrane region" description="Helical" evidence="6">
    <location>
        <begin position="83"/>
        <end position="100"/>
    </location>
</feature>
<accession>A0ABY4BRL1</accession>
<feature type="transmembrane region" description="Helical" evidence="6">
    <location>
        <begin position="418"/>
        <end position="440"/>
    </location>
</feature>
<evidence type="ECO:0000256" key="1">
    <source>
        <dbReference type="ARBA" id="ARBA00004141"/>
    </source>
</evidence>
<dbReference type="Pfam" id="PF07690">
    <property type="entry name" value="MFS_1"/>
    <property type="match status" value="1"/>
</dbReference>
<name>A0ABY4BRL1_9FLAO</name>
<dbReference type="InterPro" id="IPR036259">
    <property type="entry name" value="MFS_trans_sf"/>
</dbReference>
<feature type="transmembrane region" description="Helical" evidence="6">
    <location>
        <begin position="50"/>
        <end position="71"/>
    </location>
</feature>
<dbReference type="PANTHER" id="PTHR19432">
    <property type="entry name" value="SUGAR TRANSPORTER"/>
    <property type="match status" value="1"/>
</dbReference>
<comment type="subcellular location">
    <subcellularLocation>
        <location evidence="1">Membrane</location>
        <topology evidence="1">Multi-pass membrane protein</topology>
    </subcellularLocation>
</comment>
<evidence type="ECO:0000256" key="4">
    <source>
        <dbReference type="ARBA" id="ARBA00022989"/>
    </source>
</evidence>
<feature type="transmembrane region" description="Helical" evidence="6">
    <location>
        <begin position="192"/>
        <end position="212"/>
    </location>
</feature>
<feature type="transmembrane region" description="Helical" evidence="6">
    <location>
        <begin position="150"/>
        <end position="172"/>
    </location>
</feature>
<dbReference type="EMBL" id="CP094532">
    <property type="protein sequence ID" value="UOE41842.1"/>
    <property type="molecule type" value="Genomic_DNA"/>
</dbReference>
<organism evidence="7 8">
    <name type="scientific">Chryseobacterium suipulveris</name>
    <dbReference type="NCBI Taxonomy" id="2929800"/>
    <lineage>
        <taxon>Bacteria</taxon>
        <taxon>Pseudomonadati</taxon>
        <taxon>Bacteroidota</taxon>
        <taxon>Flavobacteriia</taxon>
        <taxon>Flavobacteriales</taxon>
        <taxon>Weeksellaceae</taxon>
        <taxon>Chryseobacterium group</taxon>
        <taxon>Chryseobacterium</taxon>
    </lineage>
</organism>